<reference evidence="6" key="3">
    <citation type="submission" date="2016-03" db="UniProtKB">
        <authorList>
            <consortium name="EnsemblProtists"/>
        </authorList>
    </citation>
    <scope>IDENTIFICATION</scope>
</reference>
<dbReference type="InterPro" id="IPR021419">
    <property type="entry name" value="Mediator_Med25_VWA"/>
</dbReference>
<evidence type="ECO:0000256" key="1">
    <source>
        <dbReference type="ARBA" id="ARBA00009102"/>
    </source>
</evidence>
<dbReference type="OrthoDB" id="7690434at2759"/>
<feature type="compositionally biased region" description="Polar residues" evidence="3">
    <location>
        <begin position="360"/>
        <end position="372"/>
    </location>
</feature>
<comment type="similarity">
    <text evidence="1">Belongs to the Mediator complex subunit 25 family.</text>
</comment>
<dbReference type="KEGG" id="gtt:GUITHDRAFT_120768"/>
<evidence type="ECO:0000256" key="3">
    <source>
        <dbReference type="SAM" id="MobiDB-lite"/>
    </source>
</evidence>
<dbReference type="GO" id="GO:0016592">
    <property type="term" value="C:mediator complex"/>
    <property type="evidence" value="ECO:0007669"/>
    <property type="project" value="TreeGrafter"/>
</dbReference>
<feature type="compositionally biased region" description="Polar residues" evidence="3">
    <location>
        <begin position="384"/>
        <end position="401"/>
    </location>
</feature>
<feature type="compositionally biased region" description="Polar residues" evidence="3">
    <location>
        <begin position="263"/>
        <end position="293"/>
    </location>
</feature>
<name>L1I9U9_GUITC</name>
<accession>L1I9U9</accession>
<feature type="domain" description="Mediator of RNA polymerase II transcription subunit 25 von Willebrand factor type A" evidence="4">
    <location>
        <begin position="10"/>
        <end position="176"/>
    </location>
</feature>
<reference evidence="7" key="2">
    <citation type="submission" date="2012-11" db="EMBL/GenBank/DDBJ databases">
        <authorList>
            <person name="Kuo A."/>
            <person name="Curtis B.A."/>
            <person name="Tanifuji G."/>
            <person name="Burki F."/>
            <person name="Gruber A."/>
            <person name="Irimia M."/>
            <person name="Maruyama S."/>
            <person name="Arias M.C."/>
            <person name="Ball S.G."/>
            <person name="Gile G.H."/>
            <person name="Hirakawa Y."/>
            <person name="Hopkins J.F."/>
            <person name="Rensing S.A."/>
            <person name="Schmutz J."/>
            <person name="Symeonidi A."/>
            <person name="Elias M."/>
            <person name="Eveleigh R.J."/>
            <person name="Herman E.K."/>
            <person name="Klute M.J."/>
            <person name="Nakayama T."/>
            <person name="Obornik M."/>
            <person name="Reyes-Prieto A."/>
            <person name="Armbrust E.V."/>
            <person name="Aves S.J."/>
            <person name="Beiko R.G."/>
            <person name="Coutinho P."/>
            <person name="Dacks J.B."/>
            <person name="Durnford D.G."/>
            <person name="Fast N.M."/>
            <person name="Green B.R."/>
            <person name="Grisdale C."/>
            <person name="Hempe F."/>
            <person name="Henrissat B."/>
            <person name="Hoppner M.P."/>
            <person name="Ishida K.-I."/>
            <person name="Kim E."/>
            <person name="Koreny L."/>
            <person name="Kroth P.G."/>
            <person name="Liu Y."/>
            <person name="Malik S.-B."/>
            <person name="Maier U.G."/>
            <person name="McRose D."/>
            <person name="Mock T."/>
            <person name="Neilson J.A."/>
            <person name="Onodera N.T."/>
            <person name="Poole A.M."/>
            <person name="Pritham E.J."/>
            <person name="Richards T.A."/>
            <person name="Rocap G."/>
            <person name="Roy S.W."/>
            <person name="Sarai C."/>
            <person name="Schaack S."/>
            <person name="Shirato S."/>
            <person name="Slamovits C.H."/>
            <person name="Spencer D.F."/>
            <person name="Suzuki S."/>
            <person name="Worden A.Z."/>
            <person name="Zauner S."/>
            <person name="Barry K."/>
            <person name="Bell C."/>
            <person name="Bharti A.K."/>
            <person name="Crow J.A."/>
            <person name="Grimwood J."/>
            <person name="Kramer R."/>
            <person name="Lindquist E."/>
            <person name="Lucas S."/>
            <person name="Salamov A."/>
            <person name="McFadden G.I."/>
            <person name="Lane C.E."/>
            <person name="Keeling P.J."/>
            <person name="Gray M.W."/>
            <person name="Grigoriev I.V."/>
            <person name="Archibald J.M."/>
        </authorList>
    </citation>
    <scope>NUCLEOTIDE SEQUENCE</scope>
    <source>
        <strain evidence="7">CCMP2712</strain>
    </source>
</reference>
<evidence type="ECO:0000256" key="2">
    <source>
        <dbReference type="ARBA" id="ARBA00019694"/>
    </source>
</evidence>
<feature type="compositionally biased region" description="Low complexity" evidence="3">
    <location>
        <begin position="323"/>
        <end position="354"/>
    </location>
</feature>
<dbReference type="PANTHER" id="PTHR12433:SF11">
    <property type="entry name" value="MEDIATOR OF RNA POLYMERASE II TRANSCRIPTION SUBUNIT 25"/>
    <property type="match status" value="1"/>
</dbReference>
<organism evidence="5">
    <name type="scientific">Guillardia theta (strain CCMP2712)</name>
    <name type="common">Cryptophyte</name>
    <dbReference type="NCBI Taxonomy" id="905079"/>
    <lineage>
        <taxon>Eukaryota</taxon>
        <taxon>Cryptophyceae</taxon>
        <taxon>Pyrenomonadales</taxon>
        <taxon>Geminigeraceae</taxon>
        <taxon>Guillardia</taxon>
    </lineage>
</organism>
<dbReference type="InterPro" id="IPR036465">
    <property type="entry name" value="vWFA_dom_sf"/>
</dbReference>
<gene>
    <name evidence="5" type="ORF">GUITHDRAFT_120768</name>
</gene>
<evidence type="ECO:0000259" key="4">
    <source>
        <dbReference type="Pfam" id="PF11265"/>
    </source>
</evidence>
<dbReference type="Proteomes" id="UP000011087">
    <property type="component" value="Unassembled WGS sequence"/>
</dbReference>
<protein>
    <recommendedName>
        <fullName evidence="2">Mediator of RNA polymerase II transcription subunit 25</fullName>
    </recommendedName>
</protein>
<feature type="region of interest" description="Disordered" evidence="3">
    <location>
        <begin position="263"/>
        <end position="401"/>
    </location>
</feature>
<proteinExistence type="inferred from homology"/>
<dbReference type="GeneID" id="17289766"/>
<dbReference type="EnsemblProtists" id="EKX33031">
    <property type="protein sequence ID" value="EKX33031"/>
    <property type="gene ID" value="GUITHDRAFT_120768"/>
</dbReference>
<dbReference type="HOGENOM" id="CLU_687837_0_0_1"/>
<evidence type="ECO:0000313" key="5">
    <source>
        <dbReference type="EMBL" id="EKX33031.1"/>
    </source>
</evidence>
<dbReference type="AlphaFoldDB" id="L1I9U9"/>
<dbReference type="SUPFAM" id="SSF53300">
    <property type="entry name" value="vWA-like"/>
    <property type="match status" value="1"/>
</dbReference>
<dbReference type="GO" id="GO:0045944">
    <property type="term" value="P:positive regulation of transcription by RNA polymerase II"/>
    <property type="evidence" value="ECO:0007669"/>
    <property type="project" value="TreeGrafter"/>
</dbReference>
<reference evidence="5 7" key="1">
    <citation type="journal article" date="2012" name="Nature">
        <title>Algal genomes reveal evolutionary mosaicism and the fate of nucleomorphs.</title>
        <authorList>
            <consortium name="DOE Joint Genome Institute"/>
            <person name="Curtis B.A."/>
            <person name="Tanifuji G."/>
            <person name="Burki F."/>
            <person name="Gruber A."/>
            <person name="Irimia M."/>
            <person name="Maruyama S."/>
            <person name="Arias M.C."/>
            <person name="Ball S.G."/>
            <person name="Gile G.H."/>
            <person name="Hirakawa Y."/>
            <person name="Hopkins J.F."/>
            <person name="Kuo A."/>
            <person name="Rensing S.A."/>
            <person name="Schmutz J."/>
            <person name="Symeonidi A."/>
            <person name="Elias M."/>
            <person name="Eveleigh R.J."/>
            <person name="Herman E.K."/>
            <person name="Klute M.J."/>
            <person name="Nakayama T."/>
            <person name="Obornik M."/>
            <person name="Reyes-Prieto A."/>
            <person name="Armbrust E.V."/>
            <person name="Aves S.J."/>
            <person name="Beiko R.G."/>
            <person name="Coutinho P."/>
            <person name="Dacks J.B."/>
            <person name="Durnford D.G."/>
            <person name="Fast N.M."/>
            <person name="Green B.R."/>
            <person name="Grisdale C.J."/>
            <person name="Hempel F."/>
            <person name="Henrissat B."/>
            <person name="Hoppner M.P."/>
            <person name="Ishida K."/>
            <person name="Kim E."/>
            <person name="Koreny L."/>
            <person name="Kroth P.G."/>
            <person name="Liu Y."/>
            <person name="Malik S.B."/>
            <person name="Maier U.G."/>
            <person name="McRose D."/>
            <person name="Mock T."/>
            <person name="Neilson J.A."/>
            <person name="Onodera N.T."/>
            <person name="Poole A.M."/>
            <person name="Pritham E.J."/>
            <person name="Richards T.A."/>
            <person name="Rocap G."/>
            <person name="Roy S.W."/>
            <person name="Sarai C."/>
            <person name="Schaack S."/>
            <person name="Shirato S."/>
            <person name="Slamovits C.H."/>
            <person name="Spencer D.F."/>
            <person name="Suzuki S."/>
            <person name="Worden A.Z."/>
            <person name="Zauner S."/>
            <person name="Barry K."/>
            <person name="Bell C."/>
            <person name="Bharti A.K."/>
            <person name="Crow J.A."/>
            <person name="Grimwood J."/>
            <person name="Kramer R."/>
            <person name="Lindquist E."/>
            <person name="Lucas S."/>
            <person name="Salamov A."/>
            <person name="McFadden G.I."/>
            <person name="Lane C.E."/>
            <person name="Keeling P.J."/>
            <person name="Gray M.W."/>
            <person name="Grigoriev I.V."/>
            <person name="Archibald J.M."/>
        </authorList>
    </citation>
    <scope>NUCLEOTIDE SEQUENCE</scope>
    <source>
        <strain evidence="5 7">CCMP2712</strain>
    </source>
</reference>
<sequence>MANQAPLINRQVVLVVDSTSYMEPYWTSLYKNCIYPALTYLDTRHKPDTILKTEYALVCFCDHAPYGDKTIKTNYFTNKLPLFDSWAKNVEFVGGGYAQNAVTEGLFAALELFPEKNSEGRSSEKYILLASNSRHHEIPCRLGGSDASDLPEIVKRISQMGAMLSCFLPHTLDPLKSTTKKIWEVRAACKTPNDVLKDLILPEVDHQVIVLVLGSQTVRVVKVYLRGIPLVTSKNGNLVHPATDKPATTPVGTTAIPATGISAQTINPPQVGTTPPTAQRIPQTLPTQAQPTVGQKREREDIPMAAKPGTTLPGQPPNKLARPGVPNIPSSSPVVPSHLPAGQAQASVASSSPGMPNPSQPATSQPVASQAAATAGGYRPGMTPAQQAAANRSQAVQQQQL</sequence>
<evidence type="ECO:0000313" key="6">
    <source>
        <dbReference type="EnsemblProtists" id="EKX33031"/>
    </source>
</evidence>
<keyword evidence="7" id="KW-1185">Reference proteome</keyword>
<dbReference type="PaxDb" id="55529-EKX33031"/>
<dbReference type="RefSeq" id="XP_005820011.1">
    <property type="nucleotide sequence ID" value="XM_005819954.1"/>
</dbReference>
<dbReference type="GO" id="GO:0005667">
    <property type="term" value="C:transcription regulator complex"/>
    <property type="evidence" value="ECO:0007669"/>
    <property type="project" value="TreeGrafter"/>
</dbReference>
<dbReference type="Pfam" id="PF11265">
    <property type="entry name" value="Med25_VWA"/>
    <property type="match status" value="1"/>
</dbReference>
<dbReference type="EMBL" id="JH993159">
    <property type="protein sequence ID" value="EKX33031.1"/>
    <property type="molecule type" value="Genomic_DNA"/>
</dbReference>
<dbReference type="PANTHER" id="PTHR12433">
    <property type="entry name" value="MEDIATOR OF RNA POLYMERASE II TRANSCRIPTION SUBUNIT 25"/>
    <property type="match status" value="1"/>
</dbReference>
<evidence type="ECO:0000313" key="7">
    <source>
        <dbReference type="Proteomes" id="UP000011087"/>
    </source>
</evidence>